<dbReference type="InterPro" id="IPR020605">
    <property type="entry name" value="Octanoyltransferase_CS"/>
</dbReference>
<comment type="subcellular location">
    <subcellularLocation>
        <location evidence="5">Cytoplasm</location>
    </subcellularLocation>
</comment>
<evidence type="ECO:0000256" key="1">
    <source>
        <dbReference type="ARBA" id="ARBA00004821"/>
    </source>
</evidence>
<dbReference type="Pfam" id="PF21948">
    <property type="entry name" value="LplA-B_cat"/>
    <property type="match status" value="1"/>
</dbReference>
<evidence type="ECO:0000313" key="12">
    <source>
        <dbReference type="Proteomes" id="UP000031643"/>
    </source>
</evidence>
<comment type="pathway">
    <text evidence="1 5 6">Protein modification; protein lipoylation via endogenous pathway; protein N(6)-(lipoyl)lysine from octanoyl-[acyl-carrier-protein]: step 1/2.</text>
</comment>
<evidence type="ECO:0000256" key="5">
    <source>
        <dbReference type="HAMAP-Rule" id="MF_00013"/>
    </source>
</evidence>
<gene>
    <name evidence="5" type="primary">lipB</name>
    <name evidence="11" type="ORF">GL4_2261</name>
</gene>
<dbReference type="EMBL" id="AP014648">
    <property type="protein sequence ID" value="BAQ17702.1"/>
    <property type="molecule type" value="Genomic_DNA"/>
</dbReference>
<keyword evidence="12" id="KW-1185">Reference proteome</keyword>
<name>A0A0A8K585_9HYPH</name>
<dbReference type="PROSITE" id="PS01313">
    <property type="entry name" value="LIPB"/>
    <property type="match status" value="1"/>
</dbReference>
<dbReference type="InterPro" id="IPR004143">
    <property type="entry name" value="BPL_LPL_catalytic"/>
</dbReference>
<dbReference type="CDD" id="cd16444">
    <property type="entry name" value="LipB"/>
    <property type="match status" value="1"/>
</dbReference>
<dbReference type="Proteomes" id="UP000031643">
    <property type="component" value="Chromosome"/>
</dbReference>
<evidence type="ECO:0000256" key="3">
    <source>
        <dbReference type="ARBA" id="ARBA00023315"/>
    </source>
</evidence>
<comment type="function">
    <text evidence="4 5 6">Catalyzes the transfer of endogenously produced octanoic acid from octanoyl-acyl-carrier-protein onto the lipoyl domains of lipoate-dependent enzymes. Lipoyl-ACP can also act as a substrate although octanoyl-ACP is likely to be the physiological substrate.</text>
</comment>
<dbReference type="PANTHER" id="PTHR10993:SF7">
    <property type="entry name" value="LIPOYLTRANSFERASE 2, MITOCHONDRIAL-RELATED"/>
    <property type="match status" value="1"/>
</dbReference>
<evidence type="ECO:0000256" key="6">
    <source>
        <dbReference type="PIRNR" id="PIRNR016262"/>
    </source>
</evidence>
<protein>
    <recommendedName>
        <fullName evidence="5 6">Octanoyltransferase</fullName>
        <ecNumber evidence="5 6">2.3.1.181</ecNumber>
    </recommendedName>
    <alternativeName>
        <fullName evidence="5">Lipoate-protein ligase B</fullName>
    </alternativeName>
    <alternativeName>
        <fullName evidence="5">Lipoyl/octanoyl transferase</fullName>
    </alternativeName>
    <alternativeName>
        <fullName evidence="5">Octanoyl-[acyl-carrier-protein]-protein N-octanoyltransferase</fullName>
    </alternativeName>
</protein>
<evidence type="ECO:0000256" key="2">
    <source>
        <dbReference type="ARBA" id="ARBA00022679"/>
    </source>
</evidence>
<dbReference type="STRING" id="1384459.GL4_2261"/>
<evidence type="ECO:0000259" key="10">
    <source>
        <dbReference type="PROSITE" id="PS51733"/>
    </source>
</evidence>
<dbReference type="InterPro" id="IPR000544">
    <property type="entry name" value="Octanoyltransferase"/>
</dbReference>
<feature type="site" description="Lowers pKa of active site Cys" evidence="5 9">
    <location>
        <position position="128"/>
    </location>
</feature>
<dbReference type="KEGG" id="mcg:GL4_2261"/>
<dbReference type="HAMAP" id="MF_00013">
    <property type="entry name" value="LipB"/>
    <property type="match status" value="1"/>
</dbReference>
<dbReference type="PIRSF" id="PIRSF016262">
    <property type="entry name" value="LPLase"/>
    <property type="match status" value="1"/>
</dbReference>
<feature type="domain" description="BPL/LPL catalytic" evidence="10">
    <location>
        <begin position="25"/>
        <end position="198"/>
    </location>
</feature>
<feature type="binding site" evidence="5 8">
    <location>
        <begin position="64"/>
        <end position="71"/>
    </location>
    <ligand>
        <name>substrate</name>
    </ligand>
</feature>
<evidence type="ECO:0000256" key="4">
    <source>
        <dbReference type="ARBA" id="ARBA00024732"/>
    </source>
</evidence>
<comment type="miscellaneous">
    <text evidence="5">In the reaction, the free carboxyl group of octanoic acid is attached via an amide linkage to the epsilon-amino group of a specific lysine residue of lipoyl domains of lipoate-dependent enzymes.</text>
</comment>
<feature type="binding site" evidence="5 8">
    <location>
        <begin position="144"/>
        <end position="146"/>
    </location>
    <ligand>
        <name>substrate</name>
    </ligand>
</feature>
<sequence length="198" mass="21368">MAPAPVPYEEALAFMEARAAAIADGREAECVWLLEHPPLYTAGTSADPAELVDSNRFPIYEAGRGGRYTYHGPGQRVAYVMLDLKLRGRDVRRLVTGLEDWLIATLAAFGVAGERSDSGIGVFVGEAKIASIGVRIRRWVSFHGVSLNVSPNLEHFSGIVPCGLHGTPVTSLEALGAETDMARVDAALRKSFEQVFGR</sequence>
<feature type="binding site" evidence="5 8">
    <location>
        <begin position="131"/>
        <end position="133"/>
    </location>
    <ligand>
        <name>substrate</name>
    </ligand>
</feature>
<dbReference type="SUPFAM" id="SSF55681">
    <property type="entry name" value="Class II aaRS and biotin synthetases"/>
    <property type="match status" value="1"/>
</dbReference>
<dbReference type="Gene3D" id="3.30.930.10">
    <property type="entry name" value="Bira Bifunctional Protein, Domain 2"/>
    <property type="match status" value="1"/>
</dbReference>
<dbReference type="UniPathway" id="UPA00538">
    <property type="reaction ID" value="UER00592"/>
</dbReference>
<keyword evidence="2 5" id="KW-0808">Transferase</keyword>
<comment type="similarity">
    <text evidence="5 6">Belongs to the LipB family.</text>
</comment>
<dbReference type="PANTHER" id="PTHR10993">
    <property type="entry name" value="OCTANOYLTRANSFERASE"/>
    <property type="match status" value="1"/>
</dbReference>
<keyword evidence="5" id="KW-0963">Cytoplasm</keyword>
<dbReference type="NCBIfam" id="NF010921">
    <property type="entry name" value="PRK14341.1"/>
    <property type="match status" value="1"/>
</dbReference>
<reference evidence="11 12" key="1">
    <citation type="submission" date="2014-09" db="EMBL/GenBank/DDBJ databases">
        <title>Genome sequencing of Methyloceanibacter caenitepidi Gela4.</title>
        <authorList>
            <person name="Takeuchi M."/>
            <person name="Susumu S."/>
            <person name="Kamagata Y."/>
            <person name="Oshima K."/>
            <person name="Hattori M."/>
            <person name="Iwasaki W."/>
        </authorList>
    </citation>
    <scope>NUCLEOTIDE SEQUENCE [LARGE SCALE GENOMIC DNA]</scope>
    <source>
        <strain evidence="11 12">Gela4</strain>
    </source>
</reference>
<dbReference type="PROSITE" id="PS51733">
    <property type="entry name" value="BPL_LPL_CATALYTIC"/>
    <property type="match status" value="1"/>
</dbReference>
<evidence type="ECO:0000313" key="11">
    <source>
        <dbReference type="EMBL" id="BAQ17702.1"/>
    </source>
</evidence>
<comment type="catalytic activity">
    <reaction evidence="5 6">
        <text>octanoyl-[ACP] + L-lysyl-[protein] = N(6)-octanoyl-L-lysyl-[protein] + holo-[ACP] + H(+)</text>
        <dbReference type="Rhea" id="RHEA:17665"/>
        <dbReference type="Rhea" id="RHEA-COMP:9636"/>
        <dbReference type="Rhea" id="RHEA-COMP:9685"/>
        <dbReference type="Rhea" id="RHEA-COMP:9752"/>
        <dbReference type="Rhea" id="RHEA-COMP:9928"/>
        <dbReference type="ChEBI" id="CHEBI:15378"/>
        <dbReference type="ChEBI" id="CHEBI:29969"/>
        <dbReference type="ChEBI" id="CHEBI:64479"/>
        <dbReference type="ChEBI" id="CHEBI:78463"/>
        <dbReference type="ChEBI" id="CHEBI:78809"/>
        <dbReference type="EC" id="2.3.1.181"/>
    </reaction>
</comment>
<dbReference type="GO" id="GO:0005737">
    <property type="term" value="C:cytoplasm"/>
    <property type="evidence" value="ECO:0007669"/>
    <property type="project" value="UniProtKB-SubCell"/>
</dbReference>
<dbReference type="InterPro" id="IPR045864">
    <property type="entry name" value="aa-tRNA-synth_II/BPL/LPL"/>
</dbReference>
<dbReference type="GO" id="GO:0033819">
    <property type="term" value="F:lipoyl(octanoyl) transferase activity"/>
    <property type="evidence" value="ECO:0007669"/>
    <property type="project" value="UniProtKB-EC"/>
</dbReference>
<dbReference type="HOGENOM" id="CLU_035168_3_0_5"/>
<accession>A0A0A8K585</accession>
<keyword evidence="3 5" id="KW-0012">Acyltransferase</keyword>
<evidence type="ECO:0000256" key="8">
    <source>
        <dbReference type="PIRSR" id="PIRSR016262-2"/>
    </source>
</evidence>
<dbReference type="GO" id="GO:0009249">
    <property type="term" value="P:protein lipoylation"/>
    <property type="evidence" value="ECO:0007669"/>
    <property type="project" value="InterPro"/>
</dbReference>
<evidence type="ECO:0000256" key="7">
    <source>
        <dbReference type="PIRSR" id="PIRSR016262-1"/>
    </source>
</evidence>
<proteinExistence type="inferred from homology"/>
<dbReference type="AlphaFoldDB" id="A0A0A8K585"/>
<feature type="active site" description="Acyl-thioester intermediate" evidence="5 7">
    <location>
        <position position="162"/>
    </location>
</feature>
<organism evidence="11 12">
    <name type="scientific">Methyloceanibacter caenitepidi</name>
    <dbReference type="NCBI Taxonomy" id="1384459"/>
    <lineage>
        <taxon>Bacteria</taxon>
        <taxon>Pseudomonadati</taxon>
        <taxon>Pseudomonadota</taxon>
        <taxon>Alphaproteobacteria</taxon>
        <taxon>Hyphomicrobiales</taxon>
        <taxon>Hyphomicrobiaceae</taxon>
        <taxon>Methyloceanibacter</taxon>
    </lineage>
</organism>
<dbReference type="EC" id="2.3.1.181" evidence="5 6"/>
<dbReference type="NCBIfam" id="TIGR00214">
    <property type="entry name" value="lipB"/>
    <property type="match status" value="1"/>
</dbReference>
<evidence type="ECO:0000256" key="9">
    <source>
        <dbReference type="PIRSR" id="PIRSR016262-3"/>
    </source>
</evidence>